<accession>A0A0F9A1I8</accession>
<dbReference type="EMBL" id="LAZR01057237">
    <property type="protein sequence ID" value="KKK72479.1"/>
    <property type="molecule type" value="Genomic_DNA"/>
</dbReference>
<name>A0A0F9A1I8_9ZZZZ</name>
<comment type="caution">
    <text evidence="1">The sequence shown here is derived from an EMBL/GenBank/DDBJ whole genome shotgun (WGS) entry which is preliminary data.</text>
</comment>
<reference evidence="1" key="1">
    <citation type="journal article" date="2015" name="Nature">
        <title>Complex archaea that bridge the gap between prokaryotes and eukaryotes.</title>
        <authorList>
            <person name="Spang A."/>
            <person name="Saw J.H."/>
            <person name="Jorgensen S.L."/>
            <person name="Zaremba-Niedzwiedzka K."/>
            <person name="Martijn J."/>
            <person name="Lind A.E."/>
            <person name="van Eijk R."/>
            <person name="Schleper C."/>
            <person name="Guy L."/>
            <person name="Ettema T.J."/>
        </authorList>
    </citation>
    <scope>NUCLEOTIDE SEQUENCE</scope>
</reference>
<organism evidence="1">
    <name type="scientific">marine sediment metagenome</name>
    <dbReference type="NCBI Taxonomy" id="412755"/>
    <lineage>
        <taxon>unclassified sequences</taxon>
        <taxon>metagenomes</taxon>
        <taxon>ecological metagenomes</taxon>
    </lineage>
</organism>
<proteinExistence type="predicted"/>
<protein>
    <submittedName>
        <fullName evidence="1">Uncharacterized protein</fullName>
    </submittedName>
</protein>
<sequence>MPEYAAVNITDIDIIFEWTTALSNYTAEMKFYLISSGSSTVTTVAAVISTQTSIQTFATYTNPADTTNFNGEGTWRIWSEVTSSTGRFRACEPILMDFRIIGQS</sequence>
<gene>
    <name evidence="1" type="ORF">LCGC14_2903470</name>
</gene>
<dbReference type="AlphaFoldDB" id="A0A0F9A1I8"/>
<evidence type="ECO:0000313" key="1">
    <source>
        <dbReference type="EMBL" id="KKK72479.1"/>
    </source>
</evidence>